<dbReference type="Gene3D" id="3.40.50.2000">
    <property type="entry name" value="Glycogen Phosphorylase B"/>
    <property type="match status" value="6"/>
</dbReference>
<dbReference type="InterPro" id="IPR035595">
    <property type="entry name" value="UDP_glycos_trans_CS"/>
</dbReference>
<name>A0A0E0HGG2_ORYNI</name>
<reference evidence="3" key="1">
    <citation type="submission" date="2015-04" db="UniProtKB">
        <authorList>
            <consortium name="EnsemblPlants"/>
        </authorList>
    </citation>
    <scope>IDENTIFICATION</scope>
    <source>
        <strain evidence="3">SL10</strain>
    </source>
</reference>
<evidence type="ECO:0008006" key="5">
    <source>
        <dbReference type="Google" id="ProtNLM"/>
    </source>
</evidence>
<dbReference type="Pfam" id="PF00201">
    <property type="entry name" value="UDPGT"/>
    <property type="match status" value="2"/>
</dbReference>
<dbReference type="CDD" id="cd03784">
    <property type="entry name" value="GT1_Gtf-like"/>
    <property type="match status" value="2"/>
</dbReference>
<evidence type="ECO:0000256" key="2">
    <source>
        <dbReference type="ARBA" id="ARBA00022679"/>
    </source>
</evidence>
<evidence type="ECO:0000313" key="4">
    <source>
        <dbReference type="Proteomes" id="UP000006591"/>
    </source>
</evidence>
<dbReference type="EnsemblPlants" id="ONIVA05G22460.1">
    <property type="protein sequence ID" value="ONIVA05G22460.1"/>
    <property type="gene ID" value="ONIVA05G22460"/>
</dbReference>
<organism evidence="3">
    <name type="scientific">Oryza nivara</name>
    <name type="common">Indian wild rice</name>
    <name type="synonym">Oryza sativa f. spontanea</name>
    <dbReference type="NCBI Taxonomy" id="4536"/>
    <lineage>
        <taxon>Eukaryota</taxon>
        <taxon>Viridiplantae</taxon>
        <taxon>Streptophyta</taxon>
        <taxon>Embryophyta</taxon>
        <taxon>Tracheophyta</taxon>
        <taxon>Spermatophyta</taxon>
        <taxon>Magnoliopsida</taxon>
        <taxon>Liliopsida</taxon>
        <taxon>Poales</taxon>
        <taxon>Poaceae</taxon>
        <taxon>BOP clade</taxon>
        <taxon>Oryzoideae</taxon>
        <taxon>Oryzeae</taxon>
        <taxon>Oryzinae</taxon>
        <taxon>Oryza</taxon>
    </lineage>
</organism>
<sequence>MASAERSKKLRVLLMPFFATSHIGPCTDLAVRLAAARPDVVEPTLAVTPANVSVVRSALRRHGSAASPPAGLPPGVENLSTAGDERWRVDAAAFDEAMTRPAQEALSKDQSPDVLITDFHFSWNVGIAEELAMPCVQLNVIGLFSTLAVYLAAAVVNDSDSEELTVAGFPGPELRIPRSELPDFLTAHRNLDLVDNMRKLVQVNTRCHGFAVNSFLFLDKPYCEKFMCNGFAKRGYYVGPLCLPQPPAVASVGEPTCISWLDSKPSRSVVYICFGTFAPVSEEQLHELALGLEASGKPFLWAVRAADGWAPPAGWEERVGDRGLLVRDWVPQTAILAHSATAAFLTHCGWNSVLEGVTAGVPLLTWPLVFEQFITERLVMDVLRIGERVWDGARSVRYKEAALVPAAAVARAVARFLEPGGAGDAARIRAQELAAEAHAAVAEGGSSYGDLRRLIDDLVEARADAGESALQPLHIGPFTDLAVRLAVRLAAARPDIVEPTIAVTPANVSVVRSALKRHGSVASSMVSIAKYPFPDVAGLSPGVENLSTAGDEGWRIDNAAFNEALTRPPQEAVIREQSPDVLITDSHFSWIVYIAEGLGMACFRFCVIGFFSILAMRLLAGAAADANGSDSESLTAAGFPGPKLRIPRSEVPDFLTRQRNFDKFDTRKLQQSQDRCHGIVVNSFLFLDKPYCEKFVCNGFAKRGYHVGPLCLPQPPAVGNVGEPSCISWLDSKPSRSVVYICFGTFARVSEEQLHELALGLEASGKPFLWAVRAADGWAPPAGWEERVGDRGLLVRDWVPQTAILAHSATAAFLTHCGWNSMLEGATAGVPLLTWPLVFEQFITERFVTDVLRIGERVWDGPRSVRYEEKAVVPAAAVARAVARFLEPGGTGDAARIRAQELAAEAHAAVAEGGSSYDDLRRLIDDMVEARAAAGGVAPARQPQKMASDGSSKKLRVVLIPFFATSHIGPFTDFAVRLAAARPDAVEATLAVTPANVPVVRSLLERHGPAGAGSVAIATYPFPAVDGLPAGVENLSKAAPGDAWRINAVADDEALMRPAQESLVRELRPDAIVTDAHFFWNAGLADELGVPCVQFYAIGAFSTIAMAHLVGAVKEGAKEVTIPRLPGHDLTIPTTELPEFLRSSSEVVIDCSKPKNANSGPSAYFGVVVNTFLDLEAEYCEMYTRDKHAKRAYFVGPVSPAPPPLPASGESPCLDWLSSKPSRSVVYLCFGSLTHVSDTQLDELALGL</sequence>
<dbReference type="OMA" id="LEAXGAC"/>
<dbReference type="Gramene" id="ONIVA05G22460.1">
    <property type="protein sequence ID" value="ONIVA05G22460.1"/>
    <property type="gene ID" value="ONIVA05G22460"/>
</dbReference>
<evidence type="ECO:0000313" key="3">
    <source>
        <dbReference type="EnsemblPlants" id="ONIVA05G22460.1"/>
    </source>
</evidence>
<dbReference type="PROSITE" id="PS00375">
    <property type="entry name" value="UDPGT"/>
    <property type="match status" value="2"/>
</dbReference>
<dbReference type="FunFam" id="3.40.50.2000:FF:000063">
    <property type="entry name" value="Glycosyltransferase"/>
    <property type="match status" value="2"/>
</dbReference>
<protein>
    <recommendedName>
        <fullName evidence="5">UDP-glycosyltransferases domain-containing protein</fullName>
    </recommendedName>
</protein>
<keyword evidence="4" id="KW-1185">Reference proteome</keyword>
<dbReference type="FunFam" id="3.40.50.2000:FF:000179">
    <property type="entry name" value="Glycosyltransferase"/>
    <property type="match status" value="1"/>
</dbReference>
<dbReference type="InterPro" id="IPR002213">
    <property type="entry name" value="UDP_glucos_trans"/>
</dbReference>
<dbReference type="PANTHER" id="PTHR48047">
    <property type="entry name" value="GLYCOSYLTRANSFERASE"/>
    <property type="match status" value="1"/>
</dbReference>
<proteinExistence type="inferred from homology"/>
<keyword evidence="2" id="KW-0808">Transferase</keyword>
<dbReference type="GO" id="GO:0035251">
    <property type="term" value="F:UDP-glucosyltransferase activity"/>
    <property type="evidence" value="ECO:0007669"/>
    <property type="project" value="TreeGrafter"/>
</dbReference>
<comment type="similarity">
    <text evidence="1">Belongs to the UDP-glycosyltransferase family.</text>
</comment>
<dbReference type="SUPFAM" id="SSF53756">
    <property type="entry name" value="UDP-Glycosyltransferase/glycogen phosphorylase"/>
    <property type="match status" value="3"/>
</dbReference>
<accession>A0A0E0HGG2</accession>
<evidence type="ECO:0000256" key="1">
    <source>
        <dbReference type="ARBA" id="ARBA00009995"/>
    </source>
</evidence>
<reference evidence="3" key="2">
    <citation type="submission" date="2018-04" db="EMBL/GenBank/DDBJ databases">
        <title>OnivRS2 (Oryza nivara Reference Sequence Version 2).</title>
        <authorList>
            <person name="Zhang J."/>
            <person name="Kudrna D."/>
            <person name="Lee S."/>
            <person name="Talag J."/>
            <person name="Rajasekar S."/>
            <person name="Welchert J."/>
            <person name="Hsing Y.-I."/>
            <person name="Wing R.A."/>
        </authorList>
    </citation>
    <scope>NUCLEOTIDE SEQUENCE [LARGE SCALE GENOMIC DNA]</scope>
    <source>
        <strain evidence="3">SL10</strain>
    </source>
</reference>
<dbReference type="eggNOG" id="KOG1192">
    <property type="taxonomic scope" value="Eukaryota"/>
</dbReference>
<dbReference type="STRING" id="4536.A0A0E0HGG2"/>
<dbReference type="PANTHER" id="PTHR48047:SF19">
    <property type="entry name" value="GLYCOSYLTRANSFERASE"/>
    <property type="match status" value="1"/>
</dbReference>
<dbReference type="Proteomes" id="UP000006591">
    <property type="component" value="Chromosome 5"/>
</dbReference>
<dbReference type="AlphaFoldDB" id="A0A0E0HGG2"/>
<dbReference type="HOGENOM" id="CLU_297613_0_0_1"/>